<accession>A0A383E236</accession>
<feature type="domain" description="APS kinase" evidence="2">
    <location>
        <begin position="1"/>
        <end position="57"/>
    </location>
</feature>
<dbReference type="Pfam" id="PF01583">
    <property type="entry name" value="APS_kinase"/>
    <property type="match status" value="1"/>
</dbReference>
<evidence type="ECO:0000259" key="2">
    <source>
        <dbReference type="Pfam" id="PF01583"/>
    </source>
</evidence>
<gene>
    <name evidence="3" type="ORF">METZ01_LOCUS503334</name>
</gene>
<protein>
    <recommendedName>
        <fullName evidence="2">APS kinase domain-containing protein</fullName>
    </recommendedName>
</protein>
<evidence type="ECO:0000256" key="1">
    <source>
        <dbReference type="ARBA" id="ARBA00022679"/>
    </source>
</evidence>
<proteinExistence type="predicted"/>
<evidence type="ECO:0000313" key="3">
    <source>
        <dbReference type="EMBL" id="SVE50480.1"/>
    </source>
</evidence>
<reference evidence="3" key="1">
    <citation type="submission" date="2018-05" db="EMBL/GenBank/DDBJ databases">
        <authorList>
            <person name="Lanie J.A."/>
            <person name="Ng W.-L."/>
            <person name="Kazmierczak K.M."/>
            <person name="Andrzejewski T.M."/>
            <person name="Davidsen T.M."/>
            <person name="Wayne K.J."/>
            <person name="Tettelin H."/>
            <person name="Glass J.I."/>
            <person name="Rusch D."/>
            <person name="Podicherti R."/>
            <person name="Tsui H.-C.T."/>
            <person name="Winkler M.E."/>
        </authorList>
    </citation>
    <scope>NUCLEOTIDE SEQUENCE</scope>
</reference>
<name>A0A383E236_9ZZZZ</name>
<dbReference type="SUPFAM" id="SSF52540">
    <property type="entry name" value="P-loop containing nucleoside triphosphate hydrolases"/>
    <property type="match status" value="1"/>
</dbReference>
<dbReference type="Gene3D" id="3.40.50.300">
    <property type="entry name" value="P-loop containing nucleotide triphosphate hydrolases"/>
    <property type="match status" value="1"/>
</dbReference>
<feature type="non-terminal residue" evidence="3">
    <location>
        <position position="59"/>
    </location>
</feature>
<sequence length="59" mass="6336">MVIWIIGLSGAGKTTLAKEVVAKIGSSKTNVVLIDGDIIREVFGNDLGHTLEDRRQNGE</sequence>
<dbReference type="InterPro" id="IPR027417">
    <property type="entry name" value="P-loop_NTPase"/>
</dbReference>
<dbReference type="AlphaFoldDB" id="A0A383E236"/>
<dbReference type="InterPro" id="IPR059117">
    <property type="entry name" value="APS_kinase_dom"/>
</dbReference>
<organism evidence="3">
    <name type="scientific">marine metagenome</name>
    <dbReference type="NCBI Taxonomy" id="408172"/>
    <lineage>
        <taxon>unclassified sequences</taxon>
        <taxon>metagenomes</taxon>
        <taxon>ecological metagenomes</taxon>
    </lineage>
</organism>
<dbReference type="EMBL" id="UINC01221933">
    <property type="protein sequence ID" value="SVE50480.1"/>
    <property type="molecule type" value="Genomic_DNA"/>
</dbReference>
<keyword evidence="1" id="KW-0808">Transferase</keyword>